<dbReference type="EMBL" id="VLLL01000011">
    <property type="protein sequence ID" value="TWJ07592.1"/>
    <property type="molecule type" value="Genomic_DNA"/>
</dbReference>
<accession>A0A562UPQ5</accession>
<comment type="caution">
    <text evidence="1">The sequence shown here is derived from an EMBL/GenBank/DDBJ whole genome shotgun (WGS) entry which is preliminary data.</text>
</comment>
<dbReference type="Proteomes" id="UP000321617">
    <property type="component" value="Unassembled WGS sequence"/>
</dbReference>
<dbReference type="RefSeq" id="WP_211354760.1">
    <property type="nucleotide sequence ID" value="NZ_BAABIJ010000007.1"/>
</dbReference>
<keyword evidence="2" id="KW-1185">Reference proteome</keyword>
<protein>
    <submittedName>
        <fullName evidence="1">Winged helix DNA-binding protein</fullName>
    </submittedName>
</protein>
<dbReference type="AlphaFoldDB" id="A0A562UPQ5"/>
<dbReference type="Pfam" id="PF06224">
    <property type="entry name" value="AlkZ-like"/>
    <property type="match status" value="1"/>
</dbReference>
<evidence type="ECO:0000313" key="1">
    <source>
        <dbReference type="EMBL" id="TWJ07592.1"/>
    </source>
</evidence>
<name>A0A562UPQ5_9ACTN</name>
<dbReference type="InterPro" id="IPR009351">
    <property type="entry name" value="AlkZ-like"/>
</dbReference>
<keyword evidence="1" id="KW-0238">DNA-binding</keyword>
<dbReference type="GO" id="GO:0003677">
    <property type="term" value="F:DNA binding"/>
    <property type="evidence" value="ECO:0007669"/>
    <property type="project" value="UniProtKB-KW"/>
</dbReference>
<dbReference type="PANTHER" id="PTHR38479">
    <property type="entry name" value="LMO0824 PROTEIN"/>
    <property type="match status" value="1"/>
</dbReference>
<gene>
    <name evidence="1" type="ORF">LX16_5078</name>
</gene>
<evidence type="ECO:0000313" key="2">
    <source>
        <dbReference type="Proteomes" id="UP000321617"/>
    </source>
</evidence>
<reference evidence="1 2" key="1">
    <citation type="journal article" date="2013" name="Stand. Genomic Sci.">
        <title>Genomic Encyclopedia of Type Strains, Phase I: The one thousand microbial genomes (KMG-I) project.</title>
        <authorList>
            <person name="Kyrpides N.C."/>
            <person name="Woyke T."/>
            <person name="Eisen J.A."/>
            <person name="Garrity G."/>
            <person name="Lilburn T.G."/>
            <person name="Beck B.J."/>
            <person name="Whitman W.B."/>
            <person name="Hugenholtz P."/>
            <person name="Klenk H.P."/>
        </authorList>
    </citation>
    <scope>NUCLEOTIDE SEQUENCE [LARGE SCALE GENOMIC DNA]</scope>
    <source>
        <strain evidence="1 2">DSM 45044</strain>
    </source>
</reference>
<organism evidence="1 2">
    <name type="scientific">Stackebrandtia albiflava</name>
    <dbReference type="NCBI Taxonomy" id="406432"/>
    <lineage>
        <taxon>Bacteria</taxon>
        <taxon>Bacillati</taxon>
        <taxon>Actinomycetota</taxon>
        <taxon>Actinomycetes</taxon>
        <taxon>Glycomycetales</taxon>
        <taxon>Glycomycetaceae</taxon>
        <taxon>Stackebrandtia</taxon>
    </lineage>
</organism>
<dbReference type="PANTHER" id="PTHR38479:SF2">
    <property type="entry name" value="WINGED HELIX DNA-BINDING DOMAIN-CONTAINING PROTEIN"/>
    <property type="match status" value="1"/>
</dbReference>
<proteinExistence type="predicted"/>
<sequence>MTRSKAIAVARSVTDQERRARLGVRHALAGSARVRSAEAAARAVVCLHATDPPSVHLSCWARSERVGIEDVEHALYETRSLIRQQAMRETLFVFPRDLVPAAWGSASARVAAIHRRRFVKDLERWSAMPEAKGAAWLRAAERAVLDRLADGVPRTSTGLREEVPEVGGFIVQSPDKSWGGKVAVAPRVLTQLGMDGSVARAGNAGAWYASRPTWTTTARWWENDVPDAPTAREGYAELVHRWLWSYGPGTVEDIAWWLGATKGAVRTALEDLDAVGVSLEDGSVGWLRGDDVAPVAAPEPWVALLPLLDPTVMGWKRREFFLGGHGPQLFDSAGNAGTTVWVDGRVVGAWVQDAGGAVQLRLLEAITPAAHEALRAEARRLTELLDGRRVFAVYPSPAMQPPGDG</sequence>